<gene>
    <name evidence="1" type="ORF">METZ01_LOCUS479258</name>
</gene>
<sequence length="98" mass="10938">MPPLLISRAWVGEVQAKLPEMPGTRYERFQDEYGLSEYDTSLLMTAKSIADFFEDALKARNLDGDALSKRAKALANLVNSELTRLMNQSGVDITESKV</sequence>
<name>A0A383C2J3_9ZZZZ</name>
<reference evidence="1" key="1">
    <citation type="submission" date="2018-05" db="EMBL/GenBank/DDBJ databases">
        <authorList>
            <person name="Lanie J.A."/>
            <person name="Ng W.-L."/>
            <person name="Kazmierczak K.M."/>
            <person name="Andrzejewski T.M."/>
            <person name="Davidsen T.M."/>
            <person name="Wayne K.J."/>
            <person name="Tettelin H."/>
            <person name="Glass J.I."/>
            <person name="Rusch D."/>
            <person name="Podicherti R."/>
            <person name="Tsui H.-C.T."/>
            <person name="Winkler M.E."/>
        </authorList>
    </citation>
    <scope>NUCLEOTIDE SEQUENCE</scope>
</reference>
<dbReference type="Gene3D" id="1.10.150.380">
    <property type="entry name" value="GatB domain, N-terminal subdomain"/>
    <property type="match status" value="1"/>
</dbReference>
<dbReference type="GO" id="GO:0016884">
    <property type="term" value="F:carbon-nitrogen ligase activity, with glutamine as amido-N-donor"/>
    <property type="evidence" value="ECO:0007669"/>
    <property type="project" value="InterPro"/>
</dbReference>
<dbReference type="AlphaFoldDB" id="A0A383C2J3"/>
<accession>A0A383C2J3</accession>
<feature type="non-terminal residue" evidence="1">
    <location>
        <position position="98"/>
    </location>
</feature>
<dbReference type="SUPFAM" id="SSF89095">
    <property type="entry name" value="GatB/YqeY motif"/>
    <property type="match status" value="1"/>
</dbReference>
<proteinExistence type="predicted"/>
<evidence type="ECO:0000313" key="1">
    <source>
        <dbReference type="EMBL" id="SVE26404.1"/>
    </source>
</evidence>
<protein>
    <submittedName>
        <fullName evidence="1">Uncharacterized protein</fullName>
    </submittedName>
</protein>
<dbReference type="EMBL" id="UINC01205294">
    <property type="protein sequence ID" value="SVE26404.1"/>
    <property type="molecule type" value="Genomic_DNA"/>
</dbReference>
<organism evidence="1">
    <name type="scientific">marine metagenome</name>
    <dbReference type="NCBI Taxonomy" id="408172"/>
    <lineage>
        <taxon>unclassified sequences</taxon>
        <taxon>metagenomes</taxon>
        <taxon>ecological metagenomes</taxon>
    </lineage>
</organism>
<dbReference type="InterPro" id="IPR003789">
    <property type="entry name" value="Asn/Gln_tRNA_amidoTrase-B-like"/>
</dbReference>
<dbReference type="InterPro" id="IPR042114">
    <property type="entry name" value="GatB_C_1"/>
</dbReference>